<keyword evidence="2" id="KW-1185">Reference proteome</keyword>
<evidence type="ECO:0000313" key="2">
    <source>
        <dbReference type="Proteomes" id="UP000297597"/>
    </source>
</evidence>
<accession>A0A4Y7RT37</accession>
<dbReference type="OrthoDB" id="9794898at2"/>
<sequence>MRRFVIFTPGCTEEDLKVWEDAGFKLVDETSLDYPELRPDVIFICDFKAGVITWQLISKLLPKVLILTGSSEQTPVIPGELADLFNLQVIKGENISFTIGSTIQGQVVTPAWEIYRVSDGPLTPQEQLQALADSIYRFLLQDVFKETAEWCGHMSSVVGPM</sequence>
<comment type="caution">
    <text evidence="1">The sequence shown here is derived from an EMBL/GenBank/DDBJ whole genome shotgun (WGS) entry which is preliminary data.</text>
</comment>
<dbReference type="Proteomes" id="UP000297597">
    <property type="component" value="Unassembled WGS sequence"/>
</dbReference>
<dbReference type="EMBL" id="QFFZ01000010">
    <property type="protein sequence ID" value="TEB11916.1"/>
    <property type="molecule type" value="Genomic_DNA"/>
</dbReference>
<evidence type="ECO:0000313" key="1">
    <source>
        <dbReference type="EMBL" id="TEB11916.1"/>
    </source>
</evidence>
<dbReference type="AlphaFoldDB" id="A0A4Y7RT37"/>
<gene>
    <name evidence="1" type="ORF">Pmgp_01283</name>
</gene>
<dbReference type="RefSeq" id="WP_134213155.1">
    <property type="nucleotide sequence ID" value="NZ_QFFZ01000010.1"/>
</dbReference>
<protein>
    <submittedName>
        <fullName evidence="1">Uncharacterized protein</fullName>
    </submittedName>
</protein>
<proteinExistence type="predicted"/>
<reference evidence="1 2" key="1">
    <citation type="journal article" date="2018" name="Environ. Microbiol.">
        <title>Novel energy conservation strategies and behaviour of Pelotomaculum schinkii driving syntrophic propionate catabolism.</title>
        <authorList>
            <person name="Hidalgo-Ahumada C.A.P."/>
            <person name="Nobu M.K."/>
            <person name="Narihiro T."/>
            <person name="Tamaki H."/>
            <person name="Liu W.T."/>
            <person name="Kamagata Y."/>
            <person name="Stams A.J.M."/>
            <person name="Imachi H."/>
            <person name="Sousa D.Z."/>
        </authorList>
    </citation>
    <scope>NUCLEOTIDE SEQUENCE [LARGE SCALE GENOMIC DNA]</scope>
    <source>
        <strain evidence="1 2">MGP</strain>
    </source>
</reference>
<organism evidence="1 2">
    <name type="scientific">Pelotomaculum propionicicum</name>
    <dbReference type="NCBI Taxonomy" id="258475"/>
    <lineage>
        <taxon>Bacteria</taxon>
        <taxon>Bacillati</taxon>
        <taxon>Bacillota</taxon>
        <taxon>Clostridia</taxon>
        <taxon>Eubacteriales</taxon>
        <taxon>Desulfotomaculaceae</taxon>
        <taxon>Pelotomaculum</taxon>
    </lineage>
</organism>
<name>A0A4Y7RT37_9FIRM</name>